<dbReference type="EMBL" id="JAASRO010000001">
    <property type="protein sequence ID" value="NIK61307.1"/>
    <property type="molecule type" value="Genomic_DNA"/>
</dbReference>
<dbReference type="RefSeq" id="WP_167215724.1">
    <property type="nucleotide sequence ID" value="NZ_JAASRO010000001.1"/>
</dbReference>
<protein>
    <submittedName>
        <fullName evidence="1">Uncharacterized protein</fullName>
    </submittedName>
</protein>
<reference evidence="1 2" key="1">
    <citation type="submission" date="2020-03" db="EMBL/GenBank/DDBJ databases">
        <title>Sequencing the genomes of 1000 actinobacteria strains.</title>
        <authorList>
            <person name="Klenk H.-P."/>
        </authorList>
    </citation>
    <scope>NUCLEOTIDE SEQUENCE [LARGE SCALE GENOMIC DNA]</scope>
    <source>
        <strain evidence="1 2">DSM 45490</strain>
    </source>
</reference>
<keyword evidence="2" id="KW-1185">Reference proteome</keyword>
<proteinExistence type="predicted"/>
<accession>A0A7X6A4B3</accession>
<sequence>MRAQTSLDRAVEARTLAIERYDERVADAEAACAAEIAELARVCRSTEAAAEILGVPVSELRRIVKVDRERRRANPSAAGGSDDV</sequence>
<evidence type="ECO:0000313" key="1">
    <source>
        <dbReference type="EMBL" id="NIK61307.1"/>
    </source>
</evidence>
<dbReference type="AlphaFoldDB" id="A0A7X6A4B3"/>
<gene>
    <name evidence="1" type="ORF">BJY22_007024</name>
</gene>
<organism evidence="1 2">
    <name type="scientific">Kribbella shirazensis</name>
    <dbReference type="NCBI Taxonomy" id="1105143"/>
    <lineage>
        <taxon>Bacteria</taxon>
        <taxon>Bacillati</taxon>
        <taxon>Actinomycetota</taxon>
        <taxon>Actinomycetes</taxon>
        <taxon>Propionibacteriales</taxon>
        <taxon>Kribbellaceae</taxon>
        <taxon>Kribbella</taxon>
    </lineage>
</organism>
<name>A0A7X6A4B3_9ACTN</name>
<evidence type="ECO:0000313" key="2">
    <source>
        <dbReference type="Proteomes" id="UP000555407"/>
    </source>
</evidence>
<dbReference type="Proteomes" id="UP000555407">
    <property type="component" value="Unassembled WGS sequence"/>
</dbReference>
<comment type="caution">
    <text evidence="1">The sequence shown here is derived from an EMBL/GenBank/DDBJ whole genome shotgun (WGS) entry which is preliminary data.</text>
</comment>